<feature type="compositionally biased region" description="Basic and acidic residues" evidence="1">
    <location>
        <begin position="34"/>
        <end position="45"/>
    </location>
</feature>
<comment type="caution">
    <text evidence="2">The sequence shown here is derived from an EMBL/GenBank/DDBJ whole genome shotgun (WGS) entry which is preliminary data.</text>
</comment>
<sequence length="62" mass="6888">MRRKSDRPAMRDFLIAGEDRVAPSEGAGQVFRVEKGSRRSAEMQARDQAGGTRDMRHVPGMA</sequence>
<dbReference type="AlphaFoldDB" id="A0A149QRG4"/>
<proteinExistence type="predicted"/>
<organism evidence="2 3">
    <name type="scientific">Gluconobacter potus</name>
    <dbReference type="NCBI Taxonomy" id="2724927"/>
    <lineage>
        <taxon>Bacteria</taxon>
        <taxon>Pseudomonadati</taxon>
        <taxon>Pseudomonadota</taxon>
        <taxon>Alphaproteobacteria</taxon>
        <taxon>Acetobacterales</taxon>
        <taxon>Acetobacteraceae</taxon>
        <taxon>Gluconobacter</taxon>
    </lineage>
</organism>
<dbReference type="EMBL" id="LHZB01000120">
    <property type="protein sequence ID" value="KXU99696.1"/>
    <property type="molecule type" value="Genomic_DNA"/>
</dbReference>
<gene>
    <name evidence="2" type="ORF">AD929_15470</name>
</gene>
<evidence type="ECO:0000313" key="2">
    <source>
        <dbReference type="EMBL" id="KXU99696.1"/>
    </source>
</evidence>
<name>A0A149QRG4_9PROT</name>
<feature type="compositionally biased region" description="Basic and acidic residues" evidence="1">
    <location>
        <begin position="53"/>
        <end position="62"/>
    </location>
</feature>
<feature type="region of interest" description="Disordered" evidence="1">
    <location>
        <begin position="34"/>
        <end position="62"/>
    </location>
</feature>
<protein>
    <submittedName>
        <fullName evidence="2">Uncharacterized protein</fullName>
    </submittedName>
</protein>
<evidence type="ECO:0000313" key="3">
    <source>
        <dbReference type="Proteomes" id="UP000075573"/>
    </source>
</evidence>
<evidence type="ECO:0000256" key="1">
    <source>
        <dbReference type="SAM" id="MobiDB-lite"/>
    </source>
</evidence>
<accession>A0A149QRG4</accession>
<reference evidence="2 3" key="1">
    <citation type="submission" date="2015-06" db="EMBL/GenBank/DDBJ databases">
        <title>Improved classification and identification of acetic acid bacteria using matrix-assisted laser desorption/ionization time-of-flight mass spectrometry; Gluconobacter nephelii and Gluconobacter uchimurae are later heterotypic synonyms of Gluconobacter japonicus and Gluconobacter oxydans, respectively.</title>
        <authorList>
            <person name="Li L."/>
            <person name="Cleenwerck I."/>
            <person name="De Vuyst L."/>
            <person name="Vandamme P."/>
        </authorList>
    </citation>
    <scope>NUCLEOTIDE SEQUENCE [LARGE SCALE GENOMIC DNA]</scope>
    <source>
        <strain evidence="2 3">LMG 1764</strain>
    </source>
</reference>
<dbReference type="Proteomes" id="UP000075573">
    <property type="component" value="Unassembled WGS sequence"/>
</dbReference>
<dbReference type="PATRIC" id="fig|442.7.peg.3146"/>